<sequence length="497" mass="54790">MGVEGLWTLLQNMSFRQTLKDFNIEHWFVKNFNNAHAPIVGVDASVLLDTFHAADRGMKNRTRNLHTSDTTLTQFQRFLCQLSEAGLKCIFCFDGPERPSFKRGRAVINRESSHYKHAQTLIELFGYHVITAQGDADAELAVLNRTGVIDAVLTKDSDVFPFGAICVLRVPPFTSQQSNDLVVEVYDAPFIHQKTGITIGGFILLALLLRSDISNGISGIGAKTAFGLAQCGFGDNLLNAFSQRSTSTTTALAFQQINTEMTDEIKFNSHGKIGVCSPVRANKLWESGFPSLKDLGDIEAFATPPISSQVYAHPPRLPNIEGIASFCRANFGWTAELTLRKLHMDLWPAVVMQMLCSQYVVYNPTNAEFLTPAKEPTPDNLELTTAGRQFIPTYSISVLNKKLLDVHGKKPTHSTCIDFGVNTLIQLTGLAGSQVNTPTRRRLKIHSVIIAYAMNNQPLNNSLGYTLPTASSSRQPVDSIPHTDNEVIELTDSDSNE</sequence>
<reference evidence="5" key="1">
    <citation type="submission" date="2022-08" db="EMBL/GenBank/DDBJ databases">
        <authorList>
            <consortium name="DOE Joint Genome Institute"/>
            <person name="Min B."/>
            <person name="Riley R."/>
            <person name="Sierra-Patev S."/>
            <person name="Naranjo-Ortiz M."/>
            <person name="Looney B."/>
            <person name="Konkel Z."/>
            <person name="Slot J.C."/>
            <person name="Sakamoto Y."/>
            <person name="Steenwyk J.L."/>
            <person name="Rokas A."/>
            <person name="Carro J."/>
            <person name="Camarero S."/>
            <person name="Ferreira P."/>
            <person name="Molpeceres G."/>
            <person name="Ruiz-Duenas F.J."/>
            <person name="Serrano A."/>
            <person name="Henrissat B."/>
            <person name="Drula E."/>
            <person name="Hughes K.W."/>
            <person name="Mata J.L."/>
            <person name="Ishikawa N.K."/>
            <person name="Vargas-Isla R."/>
            <person name="Ushijima S."/>
            <person name="Smith C.A."/>
            <person name="Ahrendt S."/>
            <person name="Andreopoulos W."/>
            <person name="He G."/>
            <person name="Labutti K."/>
            <person name="Lipzen A."/>
            <person name="Ng V."/>
            <person name="Sandor L."/>
            <person name="Barry K."/>
            <person name="Martinez A.T."/>
            <person name="Xiao Y."/>
            <person name="Gibbons J.G."/>
            <person name="Terashima K."/>
            <person name="Hibbett D.S."/>
            <person name="Grigoriev I.V."/>
        </authorList>
    </citation>
    <scope>NUCLEOTIDE SEQUENCE</scope>
    <source>
        <strain evidence="5">TFB9207</strain>
    </source>
</reference>
<name>A0AA38NYL5_9AGAR</name>
<keyword evidence="6" id="KW-1185">Reference proteome</keyword>
<dbReference type="SMART" id="SM00484">
    <property type="entry name" value="XPGI"/>
    <property type="match status" value="1"/>
</dbReference>
<dbReference type="PANTHER" id="PTHR11081:SF75">
    <property type="entry name" value="ENDONUCLEASE, PUTATIVE (AFU_ORTHOLOGUE AFUA_3G13260)-RELATED"/>
    <property type="match status" value="1"/>
</dbReference>
<keyword evidence="1" id="KW-0540">Nuclease</keyword>
<feature type="domain" description="XPG-I" evidence="4">
    <location>
        <begin position="123"/>
        <end position="197"/>
    </location>
</feature>
<feature type="compositionally biased region" description="Acidic residues" evidence="3">
    <location>
        <begin position="486"/>
        <end position="497"/>
    </location>
</feature>
<keyword evidence="2" id="KW-0378">Hydrolase</keyword>
<dbReference type="PANTHER" id="PTHR11081">
    <property type="entry name" value="FLAP ENDONUCLEASE FAMILY MEMBER"/>
    <property type="match status" value="1"/>
</dbReference>
<dbReference type="Pfam" id="PF00752">
    <property type="entry name" value="XPG_N"/>
    <property type="match status" value="1"/>
</dbReference>
<feature type="region of interest" description="Disordered" evidence="3">
    <location>
        <begin position="470"/>
        <end position="497"/>
    </location>
</feature>
<dbReference type="SUPFAM" id="SSF47807">
    <property type="entry name" value="5' to 3' exonuclease, C-terminal subdomain"/>
    <property type="match status" value="1"/>
</dbReference>
<accession>A0AA38NYL5</accession>
<dbReference type="InterPro" id="IPR006084">
    <property type="entry name" value="XPG/Rad2"/>
</dbReference>
<protein>
    <submittedName>
        <fullName evidence="5">PIN domain-like protein</fullName>
    </submittedName>
</protein>
<evidence type="ECO:0000313" key="6">
    <source>
        <dbReference type="Proteomes" id="UP001163846"/>
    </source>
</evidence>
<dbReference type="Proteomes" id="UP001163846">
    <property type="component" value="Unassembled WGS sequence"/>
</dbReference>
<dbReference type="InterPro" id="IPR029060">
    <property type="entry name" value="PIN-like_dom_sf"/>
</dbReference>
<evidence type="ECO:0000256" key="3">
    <source>
        <dbReference type="SAM" id="MobiDB-lite"/>
    </source>
</evidence>
<dbReference type="PRINTS" id="PR00853">
    <property type="entry name" value="XPGRADSUPER"/>
</dbReference>
<dbReference type="Gene3D" id="3.40.50.1010">
    <property type="entry name" value="5'-nuclease"/>
    <property type="match status" value="2"/>
</dbReference>
<dbReference type="Pfam" id="PF00867">
    <property type="entry name" value="XPG_I"/>
    <property type="match status" value="1"/>
</dbReference>
<dbReference type="EMBL" id="MU806787">
    <property type="protein sequence ID" value="KAJ3833045.1"/>
    <property type="molecule type" value="Genomic_DNA"/>
</dbReference>
<evidence type="ECO:0000256" key="1">
    <source>
        <dbReference type="ARBA" id="ARBA00022722"/>
    </source>
</evidence>
<proteinExistence type="predicted"/>
<gene>
    <name evidence="5" type="ORF">F5878DRAFT_666007</name>
</gene>
<dbReference type="GO" id="GO:0006281">
    <property type="term" value="P:DNA repair"/>
    <property type="evidence" value="ECO:0007669"/>
    <property type="project" value="UniProtKB-ARBA"/>
</dbReference>
<dbReference type="AlphaFoldDB" id="A0AA38NYL5"/>
<comment type="caution">
    <text evidence="5">The sequence shown here is derived from an EMBL/GenBank/DDBJ whole genome shotgun (WGS) entry which is preliminary data.</text>
</comment>
<organism evidence="5 6">
    <name type="scientific">Lentinula raphanica</name>
    <dbReference type="NCBI Taxonomy" id="153919"/>
    <lineage>
        <taxon>Eukaryota</taxon>
        <taxon>Fungi</taxon>
        <taxon>Dikarya</taxon>
        <taxon>Basidiomycota</taxon>
        <taxon>Agaricomycotina</taxon>
        <taxon>Agaricomycetes</taxon>
        <taxon>Agaricomycetidae</taxon>
        <taxon>Agaricales</taxon>
        <taxon>Marasmiineae</taxon>
        <taxon>Omphalotaceae</taxon>
        <taxon>Lentinula</taxon>
    </lineage>
</organism>
<evidence type="ECO:0000259" key="4">
    <source>
        <dbReference type="SMART" id="SM00484"/>
    </source>
</evidence>
<dbReference type="SUPFAM" id="SSF88723">
    <property type="entry name" value="PIN domain-like"/>
    <property type="match status" value="1"/>
</dbReference>
<dbReference type="GO" id="GO:0017108">
    <property type="term" value="F:5'-flap endonuclease activity"/>
    <property type="evidence" value="ECO:0007669"/>
    <property type="project" value="TreeGrafter"/>
</dbReference>
<evidence type="ECO:0000256" key="2">
    <source>
        <dbReference type="ARBA" id="ARBA00022801"/>
    </source>
</evidence>
<evidence type="ECO:0000313" key="5">
    <source>
        <dbReference type="EMBL" id="KAJ3833045.1"/>
    </source>
</evidence>
<dbReference type="InterPro" id="IPR036279">
    <property type="entry name" value="5-3_exonuclease_C_sf"/>
</dbReference>
<dbReference type="InterPro" id="IPR006086">
    <property type="entry name" value="XPG-I_dom"/>
</dbReference>
<dbReference type="InterPro" id="IPR006085">
    <property type="entry name" value="XPG_DNA_repair_N"/>
</dbReference>
<dbReference type="CDD" id="cd09870">
    <property type="entry name" value="PIN_YEN1"/>
    <property type="match status" value="1"/>
</dbReference>